<dbReference type="Gene3D" id="1.10.150.280">
    <property type="entry name" value="AF1531-like domain"/>
    <property type="match status" value="1"/>
</dbReference>
<dbReference type="Gene3D" id="3.10.560.10">
    <property type="entry name" value="Outer membrane lipoprotein wza domain like"/>
    <property type="match status" value="1"/>
</dbReference>
<evidence type="ECO:0000313" key="4">
    <source>
        <dbReference type="Proteomes" id="UP000297318"/>
    </source>
</evidence>
<dbReference type="GO" id="GO:0015627">
    <property type="term" value="C:type II protein secretion system complex"/>
    <property type="evidence" value="ECO:0007669"/>
    <property type="project" value="TreeGrafter"/>
</dbReference>
<feature type="region of interest" description="Disordered" evidence="1">
    <location>
        <begin position="77"/>
        <end position="110"/>
    </location>
</feature>
<feature type="domain" description="Soluble ligand binding" evidence="2">
    <location>
        <begin position="22"/>
        <end position="76"/>
    </location>
</feature>
<organism evidence="3 4">
    <name type="scientific">Serinibacter arcticus</name>
    <dbReference type="NCBI Taxonomy" id="1655435"/>
    <lineage>
        <taxon>Bacteria</taxon>
        <taxon>Bacillati</taxon>
        <taxon>Actinomycetota</taxon>
        <taxon>Actinomycetes</taxon>
        <taxon>Micrococcales</taxon>
        <taxon>Beutenbergiaceae</taxon>
        <taxon>Serinibacter</taxon>
    </lineage>
</organism>
<protein>
    <submittedName>
        <fullName evidence="3">Putative comE operon protein 1</fullName>
    </submittedName>
</protein>
<evidence type="ECO:0000256" key="1">
    <source>
        <dbReference type="SAM" id="MobiDB-lite"/>
    </source>
</evidence>
<name>A0A4Z1DZR9_9MICO</name>
<dbReference type="AlphaFoldDB" id="A0A4Z1DZR9"/>
<dbReference type="InterPro" id="IPR010994">
    <property type="entry name" value="RuvA_2-like"/>
</dbReference>
<dbReference type="Pfam" id="PF12836">
    <property type="entry name" value="HHH_3"/>
    <property type="match status" value="1"/>
</dbReference>
<proteinExistence type="predicted"/>
<feature type="region of interest" description="Disordered" evidence="1">
    <location>
        <begin position="1"/>
        <end position="20"/>
    </location>
</feature>
<comment type="caution">
    <text evidence="3">The sequence shown here is derived from an EMBL/GenBank/DDBJ whole genome shotgun (WGS) entry which is preliminary data.</text>
</comment>
<evidence type="ECO:0000259" key="2">
    <source>
        <dbReference type="Pfam" id="PF10531"/>
    </source>
</evidence>
<reference evidence="3 4" key="1">
    <citation type="submission" date="2018-11" db="EMBL/GenBank/DDBJ databases">
        <title>Complete genome sequencing of the Actinobacteria Serinibacter sp. K3-2.</title>
        <authorList>
            <person name="Rakitin A.L."/>
            <person name="Beletsky A.V."/>
            <person name="Mardanov A.V."/>
            <person name="Ravin N.V."/>
            <person name="Gromova A.S."/>
            <person name="Filippova S.N."/>
            <person name="Gal'Chenko V.F."/>
        </authorList>
    </citation>
    <scope>NUCLEOTIDE SEQUENCE [LARGE SCALE GENOMIC DNA]</scope>
    <source>
        <strain evidence="3 4">K3-2</strain>
    </source>
</reference>
<dbReference type="EMBL" id="RHPJ01000003">
    <property type="protein sequence ID" value="TGO04358.1"/>
    <property type="molecule type" value="Genomic_DNA"/>
</dbReference>
<dbReference type="SUPFAM" id="SSF47781">
    <property type="entry name" value="RuvA domain 2-like"/>
    <property type="match status" value="1"/>
</dbReference>
<dbReference type="Pfam" id="PF10531">
    <property type="entry name" value="SLBB"/>
    <property type="match status" value="1"/>
</dbReference>
<evidence type="ECO:0000313" key="3">
    <source>
        <dbReference type="EMBL" id="TGO04358.1"/>
    </source>
</evidence>
<dbReference type="InterPro" id="IPR051675">
    <property type="entry name" value="Endo/Exo/Phosphatase_dom_1"/>
</dbReference>
<dbReference type="GO" id="GO:0015628">
    <property type="term" value="P:protein secretion by the type II secretion system"/>
    <property type="evidence" value="ECO:0007669"/>
    <property type="project" value="TreeGrafter"/>
</dbReference>
<gene>
    <name evidence="3" type="ORF">SERN_1951</name>
</gene>
<keyword evidence="4" id="KW-1185">Reference proteome</keyword>
<feature type="compositionally biased region" description="Pro residues" evidence="1">
    <location>
        <begin position="9"/>
        <end position="18"/>
    </location>
</feature>
<dbReference type="Proteomes" id="UP000297318">
    <property type="component" value="Unassembled WGS sequence"/>
</dbReference>
<sequence>MTSDTEAAPPSPTTPPPATDVVVHVSGRVVGPGVVTLPAGSRVVDAVTAAGGAQPEADLDAVNLARVLVDGEQIHVPAPGEAVDPPGPSPGAGGDATGGSSGPSGSGATGVAPTGLVNLNTATLAELDALPGVGPAISQRIIDWRDANGGFRDVAELDEVSGIGPSLMGSLGELVTV</sequence>
<dbReference type="PANTHER" id="PTHR21180">
    <property type="entry name" value="ENDONUCLEASE/EXONUCLEASE/PHOSPHATASE FAMILY DOMAIN-CONTAINING PROTEIN 1"/>
    <property type="match status" value="1"/>
</dbReference>
<accession>A0A4Z1DZR9</accession>
<feature type="compositionally biased region" description="Gly residues" evidence="1">
    <location>
        <begin position="90"/>
        <end position="108"/>
    </location>
</feature>
<dbReference type="InterPro" id="IPR019554">
    <property type="entry name" value="Soluble_ligand-bd"/>
</dbReference>
<dbReference type="PANTHER" id="PTHR21180:SF32">
    <property type="entry name" value="ENDONUCLEASE_EXONUCLEASE_PHOSPHATASE FAMILY DOMAIN-CONTAINING PROTEIN 1"/>
    <property type="match status" value="1"/>
</dbReference>